<feature type="transmembrane region" description="Helical" evidence="8">
    <location>
        <begin position="277"/>
        <end position="295"/>
    </location>
</feature>
<dbReference type="Gene3D" id="3.40.190.10">
    <property type="entry name" value="Periplasmic binding protein-like II"/>
    <property type="match status" value="1"/>
</dbReference>
<evidence type="ECO:0000313" key="10">
    <source>
        <dbReference type="Proteomes" id="UP000069940"/>
    </source>
</evidence>
<evidence type="ECO:0000256" key="8">
    <source>
        <dbReference type="SAM" id="Phobius"/>
    </source>
</evidence>
<evidence type="ECO:0000256" key="3">
    <source>
        <dbReference type="ARBA" id="ARBA00022692"/>
    </source>
</evidence>
<organism evidence="9 10">
    <name type="scientific">Aedes albopictus</name>
    <name type="common">Asian tiger mosquito</name>
    <name type="synonym">Stegomyia albopicta</name>
    <dbReference type="NCBI Taxonomy" id="7160"/>
    <lineage>
        <taxon>Eukaryota</taxon>
        <taxon>Metazoa</taxon>
        <taxon>Ecdysozoa</taxon>
        <taxon>Arthropoda</taxon>
        <taxon>Hexapoda</taxon>
        <taxon>Insecta</taxon>
        <taxon>Pterygota</taxon>
        <taxon>Neoptera</taxon>
        <taxon>Endopterygota</taxon>
        <taxon>Diptera</taxon>
        <taxon>Nematocera</taxon>
        <taxon>Culicoidea</taxon>
        <taxon>Culicidae</taxon>
        <taxon>Culicinae</taxon>
        <taxon>Aedini</taxon>
        <taxon>Aedes</taxon>
        <taxon>Stegomyia</taxon>
    </lineage>
</organism>
<evidence type="ECO:0000256" key="6">
    <source>
        <dbReference type="ARBA" id="ARBA00023170"/>
    </source>
</evidence>
<keyword evidence="5 8" id="KW-0472">Membrane</keyword>
<reference evidence="9" key="2">
    <citation type="submission" date="2025-05" db="UniProtKB">
        <authorList>
            <consortium name="EnsemblMetazoa"/>
        </authorList>
    </citation>
    <scope>IDENTIFICATION</scope>
    <source>
        <strain evidence="9">Foshan</strain>
    </source>
</reference>
<dbReference type="GeneID" id="134291902"/>
<evidence type="ECO:0000256" key="1">
    <source>
        <dbReference type="ARBA" id="ARBA00004651"/>
    </source>
</evidence>
<dbReference type="Gene3D" id="1.10.287.70">
    <property type="match status" value="1"/>
</dbReference>
<accession>A0ABM1Y440</accession>
<keyword evidence="3 8" id="KW-0812">Transmembrane</keyword>
<keyword evidence="4 8" id="KW-1133">Transmembrane helix</keyword>
<keyword evidence="6" id="KW-0675">Receptor</keyword>
<dbReference type="PANTHER" id="PTHR42643:SF40">
    <property type="entry name" value="IONOTROPIC RECEPTOR 41A-RELATED"/>
    <property type="match status" value="1"/>
</dbReference>
<dbReference type="EnsemblMetazoa" id="AALFPA23_005526.R7062">
    <property type="protein sequence ID" value="AALFPA23_005526.P7062"/>
    <property type="gene ID" value="AALFPA23_005526"/>
</dbReference>
<feature type="transmembrane region" description="Helical" evidence="8">
    <location>
        <begin position="333"/>
        <end position="351"/>
    </location>
</feature>
<protein>
    <recommendedName>
        <fullName evidence="11">Ionotropic glutamate receptor C-terminal domain-containing protein</fullName>
    </recommendedName>
</protein>
<sequence>MFLNSAGRYDPRLTANIDMGCHAFVMDQTNAIFFLDSYTITHDRATIRHPNKTLIIVQDPTTEQDPDFKDHVRKHPAVQDIPRLLLVEPRGDEIDLYTHWFKGTSEEAAELLFLDTYSTRNESFLWEADLFPDKTMNMERKMYRLASFRLIPHFIFTPIYDEPWIALYKNQTMRIDGMGGLVMVEFCGKYNCTWDLQIDQAGEWGVIYDNGTGDGIIGTVAERRADVGVGSLLTWQTTHKFLAFTATIRKVGICGFAPRPRLLPPWQTVILAFEPEVWLYIGISVVCCIATYALMAGFETHVKTKGVGWNAMNVIAVFLFQGAGILYRTLPECILSIALIAFTINVGNIFVGKNASLRTFPLFESPIDTDADIANRDIIWTQTHEAWVHSLLLSQNPIVQKVVANFRAHAVPELLVLANQGHVAFGVSKLNYGHYMIGTFITAQNVHLYRLMKEDLYFEYEVSMTTKTWPLIDRLSDLILRIVASGIRAYQEPIVAKRYMDYGVQIKIFHSQDKEEVPPHAMEVEDLLLAYMVLGVGLSLGVVAFAGEYLFHWHMGRKQSWAVKAK</sequence>
<evidence type="ECO:0008006" key="11">
    <source>
        <dbReference type="Google" id="ProtNLM"/>
    </source>
</evidence>
<feature type="transmembrane region" description="Helical" evidence="8">
    <location>
        <begin position="528"/>
        <end position="551"/>
    </location>
</feature>
<reference evidence="10" key="1">
    <citation type="journal article" date="2015" name="Proc. Natl. Acad. Sci. U.S.A.">
        <title>Genome sequence of the Asian Tiger mosquito, Aedes albopictus, reveals insights into its biology, genetics, and evolution.</title>
        <authorList>
            <person name="Chen X.G."/>
            <person name="Jiang X."/>
            <person name="Gu J."/>
            <person name="Xu M."/>
            <person name="Wu Y."/>
            <person name="Deng Y."/>
            <person name="Zhang C."/>
            <person name="Bonizzoni M."/>
            <person name="Dermauw W."/>
            <person name="Vontas J."/>
            <person name="Armbruster P."/>
            <person name="Huang X."/>
            <person name="Yang Y."/>
            <person name="Zhang H."/>
            <person name="He W."/>
            <person name="Peng H."/>
            <person name="Liu Y."/>
            <person name="Wu K."/>
            <person name="Chen J."/>
            <person name="Lirakis M."/>
            <person name="Topalis P."/>
            <person name="Van Leeuwen T."/>
            <person name="Hall A.B."/>
            <person name="Jiang X."/>
            <person name="Thorpe C."/>
            <person name="Mueller R.L."/>
            <person name="Sun C."/>
            <person name="Waterhouse R.M."/>
            <person name="Yan G."/>
            <person name="Tu Z.J."/>
            <person name="Fang X."/>
            <person name="James A.A."/>
        </authorList>
    </citation>
    <scope>NUCLEOTIDE SEQUENCE [LARGE SCALE GENOMIC DNA]</scope>
    <source>
        <strain evidence="10">Foshan</strain>
    </source>
</reference>
<feature type="transmembrane region" description="Helical" evidence="8">
    <location>
        <begin position="307"/>
        <end position="327"/>
    </location>
</feature>
<dbReference type="RefSeq" id="XP_062716281.1">
    <property type="nucleotide sequence ID" value="XM_062860297.1"/>
</dbReference>
<evidence type="ECO:0000313" key="9">
    <source>
        <dbReference type="EnsemblMetazoa" id="AALFPA23_005526.P7062"/>
    </source>
</evidence>
<keyword evidence="10" id="KW-1185">Reference proteome</keyword>
<keyword evidence="7" id="KW-0325">Glycoprotein</keyword>
<dbReference type="SUPFAM" id="SSF53850">
    <property type="entry name" value="Periplasmic binding protein-like II"/>
    <property type="match status" value="1"/>
</dbReference>
<dbReference type="InterPro" id="IPR052192">
    <property type="entry name" value="Insect_Ionotropic_Sensory_Rcpt"/>
</dbReference>
<evidence type="ECO:0000256" key="5">
    <source>
        <dbReference type="ARBA" id="ARBA00023136"/>
    </source>
</evidence>
<name>A0ABM1Y440_AEDAL</name>
<comment type="subcellular location">
    <subcellularLocation>
        <location evidence="1">Cell membrane</location>
        <topology evidence="1">Multi-pass membrane protein</topology>
    </subcellularLocation>
</comment>
<keyword evidence="2" id="KW-1003">Cell membrane</keyword>
<evidence type="ECO:0000256" key="4">
    <source>
        <dbReference type="ARBA" id="ARBA00022989"/>
    </source>
</evidence>
<dbReference type="Proteomes" id="UP000069940">
    <property type="component" value="Unassembled WGS sequence"/>
</dbReference>
<dbReference type="PANTHER" id="PTHR42643">
    <property type="entry name" value="IONOTROPIC RECEPTOR 20A-RELATED"/>
    <property type="match status" value="1"/>
</dbReference>
<evidence type="ECO:0000256" key="2">
    <source>
        <dbReference type="ARBA" id="ARBA00022475"/>
    </source>
</evidence>
<evidence type="ECO:0000256" key="7">
    <source>
        <dbReference type="ARBA" id="ARBA00023180"/>
    </source>
</evidence>
<proteinExistence type="predicted"/>